<evidence type="ECO:0000256" key="1">
    <source>
        <dbReference type="SAM" id="Phobius"/>
    </source>
</evidence>
<keyword evidence="1" id="KW-0472">Membrane</keyword>
<organism evidence="3 4">
    <name type="scientific">Agromyces fucosus</name>
    <dbReference type="NCBI Taxonomy" id="41985"/>
    <lineage>
        <taxon>Bacteria</taxon>
        <taxon>Bacillati</taxon>
        <taxon>Actinomycetota</taxon>
        <taxon>Actinomycetes</taxon>
        <taxon>Micrococcales</taxon>
        <taxon>Microbacteriaceae</taxon>
        <taxon>Agromyces</taxon>
    </lineage>
</organism>
<protein>
    <recommendedName>
        <fullName evidence="2">Htaa domain-containing protein</fullName>
    </recommendedName>
</protein>
<dbReference type="EMBL" id="SDPO01000003">
    <property type="protein sequence ID" value="RXZ47419.1"/>
    <property type="molecule type" value="Genomic_DNA"/>
</dbReference>
<feature type="transmembrane region" description="Helical" evidence="1">
    <location>
        <begin position="951"/>
        <end position="973"/>
    </location>
</feature>
<feature type="domain" description="Htaa" evidence="2">
    <location>
        <begin position="756"/>
        <end position="911"/>
    </location>
</feature>
<name>A0A4Q2JLE6_9MICO</name>
<dbReference type="OrthoDB" id="7210788at2"/>
<keyword evidence="1" id="KW-0812">Transmembrane</keyword>
<keyword evidence="4" id="KW-1185">Reference proteome</keyword>
<sequence>MRAVASPCLEDRVVKTPSPISTHSRRWLAGSLAALLALGGSILTAAPALAEEIAPAAVASPSLTVTPADEVDPAVENTFTVSGTGYVGAGAANGAYVLLGDASIWSGGGPLVASGWLGLAWVPAGSIVDGAFTTTLKVPAGSFDPAKSYVAATSAAHGLSVTDRSLDAFSPITIAQPTPPEPVADPVLTVSPSTEVDPAAENTFTVSGTGYVGAGAANGAYVLLGDASIWSGGGPLVASGWLGLAWVPAGSIVDGAFTTTVKVAAGSFDPARSYVAATSAAHGLSVTDRSLDAFSPITIAQPEPEPVVPTVSVSKTSGLDAAGEKVVVKGTGFVPNAPATNGVRPPLAGKFAGAYVVFGSFAENWKPSAGAASSARVVDSQKWVVDAADVAAIGGAAAGAVAIGADGSFEVELTAREFEKALAGGNYGVYTYAGSGAKVPAFETYTPVSFATVEPPKPDPGPGTGPVAPIASGSLSWGVSGAFRDYVVGSIAKGSISVGSGATQSGGLFQFGQTGGTYSQVTGTGTAAYAGSVRFTGHGGLLDLTFANPTLRVTTPTSGVLEVSANGSRVDLAVVDLARGSKSLVNGATRIANAPVTLTAAGAAAFEGYYSAGGALDPLTVVIGTPGAAPAGNSGTVATSSAAKASARVVPATPPSTTGITLDPATLAALAAGKQVTVTVDGFQPNEADIMVVVYSTPTVLARDLVADANGVVTWTGSLPAGLEPGDHTLTFQGSTAKGIRFTVSAPAGLCVVTDATLDWGFKTSFLQYLESGIANGQWAVTGASEQDGVFGFAGGTGSIEAESVRGVVAFPGSIEFTGHDGALDTTIANPSIEFVGNDEAYLRLDVTGTTQQGQPVTATAVRFAALDVEGALERAGDALVGTVVPAEFTEEGAAAFGTYAGGEELDPVSFAITLPADCGIEADASKPEVQPAVADDSTAATTAAEGPAAWLIWLLVAVVALAIAALVAFLILRSRRSAS</sequence>
<evidence type="ECO:0000313" key="4">
    <source>
        <dbReference type="Proteomes" id="UP000292935"/>
    </source>
</evidence>
<evidence type="ECO:0000259" key="2">
    <source>
        <dbReference type="Pfam" id="PF04213"/>
    </source>
</evidence>
<feature type="domain" description="Htaa" evidence="2">
    <location>
        <begin position="472"/>
        <end position="621"/>
    </location>
</feature>
<reference evidence="3 4" key="1">
    <citation type="submission" date="2019-01" db="EMBL/GenBank/DDBJ databases">
        <authorList>
            <person name="Li J."/>
        </authorList>
    </citation>
    <scope>NUCLEOTIDE SEQUENCE [LARGE SCALE GENOMIC DNA]</scope>
    <source>
        <strain evidence="3 4">CCUG 35506</strain>
    </source>
</reference>
<comment type="caution">
    <text evidence="3">The sequence shown here is derived from an EMBL/GenBank/DDBJ whole genome shotgun (WGS) entry which is preliminary data.</text>
</comment>
<accession>A0A4Q2JLE6</accession>
<dbReference type="InterPro" id="IPR007331">
    <property type="entry name" value="Htaa"/>
</dbReference>
<gene>
    <name evidence="3" type="ORF">ESP57_12690</name>
</gene>
<dbReference type="AlphaFoldDB" id="A0A4Q2JLE6"/>
<dbReference type="Gene3D" id="2.60.40.230">
    <property type="entry name" value="Neocarzinostatin-like"/>
    <property type="match status" value="1"/>
</dbReference>
<evidence type="ECO:0000313" key="3">
    <source>
        <dbReference type="EMBL" id="RXZ47419.1"/>
    </source>
</evidence>
<dbReference type="Proteomes" id="UP000292935">
    <property type="component" value="Unassembled WGS sequence"/>
</dbReference>
<dbReference type="Pfam" id="PF04213">
    <property type="entry name" value="HtaA"/>
    <property type="match status" value="2"/>
</dbReference>
<proteinExistence type="predicted"/>
<keyword evidence="1" id="KW-1133">Transmembrane helix</keyword>